<accession>V2TM84</accession>
<sequence>MIDLSQLIEINEFFFHPEDSISWHSSLWGDLNFSLDGILEIQVNQHKFVTPPNFGLWIPPKIEHCCISVYDQITHFICIRIHPSIGHKVSASVKTLSLQPFFHALAKEAIRLKKEKNLQQQYCHLLQVIFDQICMAEIYDEYLPQTNHPILQPIFAELGKVKRLHEPTSRILAEYTTSERHILRMTHQEMNISIQEWRNRAKILYAVSQLKQNISVKEISYKLGYRHCSSFIEFFKRYTGKTPRNISSIS</sequence>
<dbReference type="SUPFAM" id="SSF46689">
    <property type="entry name" value="Homeodomain-like"/>
    <property type="match status" value="1"/>
</dbReference>
<dbReference type="Proteomes" id="UP000023785">
    <property type="component" value="Unassembled WGS sequence"/>
</dbReference>
<evidence type="ECO:0000256" key="1">
    <source>
        <dbReference type="ARBA" id="ARBA00023015"/>
    </source>
</evidence>
<protein>
    <recommendedName>
        <fullName evidence="4">HTH araC/xylS-type domain-containing protein</fullName>
    </recommendedName>
</protein>
<organism evidence="5 6">
    <name type="scientific">Acinetobacter nectaris CIP 110549</name>
    <dbReference type="NCBI Taxonomy" id="1392540"/>
    <lineage>
        <taxon>Bacteria</taxon>
        <taxon>Pseudomonadati</taxon>
        <taxon>Pseudomonadota</taxon>
        <taxon>Gammaproteobacteria</taxon>
        <taxon>Moraxellales</taxon>
        <taxon>Moraxellaceae</taxon>
        <taxon>Acinetobacter</taxon>
    </lineage>
</organism>
<keyword evidence="1" id="KW-0805">Transcription regulation</keyword>
<dbReference type="GO" id="GO:0043565">
    <property type="term" value="F:sequence-specific DNA binding"/>
    <property type="evidence" value="ECO:0007669"/>
    <property type="project" value="InterPro"/>
</dbReference>
<dbReference type="PANTHER" id="PTHR11019:SF190">
    <property type="entry name" value="ARAC-FAMILY REGULATORY PROTEIN"/>
    <property type="match status" value="1"/>
</dbReference>
<dbReference type="PANTHER" id="PTHR11019">
    <property type="entry name" value="HTH-TYPE TRANSCRIPTIONAL REGULATOR NIMR"/>
    <property type="match status" value="1"/>
</dbReference>
<keyword evidence="6" id="KW-1185">Reference proteome</keyword>
<dbReference type="SMART" id="SM00342">
    <property type="entry name" value="HTH_ARAC"/>
    <property type="match status" value="1"/>
</dbReference>
<dbReference type="STRING" id="1392540.P256_02390"/>
<evidence type="ECO:0000313" key="5">
    <source>
        <dbReference type="EMBL" id="ESK36945.1"/>
    </source>
</evidence>
<reference evidence="5 6" key="1">
    <citation type="submission" date="2013-10" db="EMBL/GenBank/DDBJ databases">
        <title>The Genome Sequence of Acinetobacter nectaris CIP 110549.</title>
        <authorList>
            <consortium name="The Broad Institute Genomics Platform"/>
            <consortium name="The Broad Institute Genome Sequencing Center for Infectious Disease"/>
            <person name="Cerqueira G."/>
            <person name="Feldgarden M."/>
            <person name="Courvalin P."/>
            <person name="Grillot-Courvalin C."/>
            <person name="Clermont D."/>
            <person name="Rocha E."/>
            <person name="Yoon E.-J."/>
            <person name="Nemec A."/>
            <person name="Young S.K."/>
            <person name="Zeng Q."/>
            <person name="Gargeya S."/>
            <person name="Fitzgerald M."/>
            <person name="Abouelleil A."/>
            <person name="Alvarado L."/>
            <person name="Berlin A.M."/>
            <person name="Chapman S.B."/>
            <person name="Gainer-Dewar J."/>
            <person name="Goldberg J."/>
            <person name="Gnerre S."/>
            <person name="Griggs A."/>
            <person name="Gujja S."/>
            <person name="Hansen M."/>
            <person name="Howarth C."/>
            <person name="Imamovic A."/>
            <person name="Ireland A."/>
            <person name="Larimer J."/>
            <person name="McCowan C."/>
            <person name="Murphy C."/>
            <person name="Pearson M."/>
            <person name="Poon T.W."/>
            <person name="Priest M."/>
            <person name="Roberts A."/>
            <person name="Saif S."/>
            <person name="Shea T."/>
            <person name="Sykes S."/>
            <person name="Wortman J."/>
            <person name="Nusbaum C."/>
            <person name="Birren B."/>
        </authorList>
    </citation>
    <scope>NUCLEOTIDE SEQUENCE [LARGE SCALE GENOMIC DNA]</scope>
    <source>
        <strain evidence="5 6">CIP 110549</strain>
    </source>
</reference>
<dbReference type="RefSeq" id="WP_023274000.1">
    <property type="nucleotide sequence ID" value="NZ_KI530737.1"/>
</dbReference>
<dbReference type="SUPFAM" id="SSF51182">
    <property type="entry name" value="RmlC-like cupins"/>
    <property type="match status" value="1"/>
</dbReference>
<dbReference type="InterPro" id="IPR018062">
    <property type="entry name" value="HTH_AraC-typ_CS"/>
</dbReference>
<name>V2TM84_9GAMM</name>
<keyword evidence="3" id="KW-0804">Transcription</keyword>
<dbReference type="eggNOG" id="COG2207">
    <property type="taxonomic scope" value="Bacteria"/>
</dbReference>
<dbReference type="Pfam" id="PF12833">
    <property type="entry name" value="HTH_18"/>
    <property type="match status" value="1"/>
</dbReference>
<dbReference type="EMBL" id="AYER01000011">
    <property type="protein sequence ID" value="ESK36945.1"/>
    <property type="molecule type" value="Genomic_DNA"/>
</dbReference>
<feature type="domain" description="HTH araC/xylS-type" evidence="4">
    <location>
        <begin position="148"/>
        <end position="249"/>
    </location>
</feature>
<dbReference type="Gene3D" id="1.10.10.60">
    <property type="entry name" value="Homeodomain-like"/>
    <property type="match status" value="1"/>
</dbReference>
<gene>
    <name evidence="5" type="ORF">P256_02390</name>
</gene>
<dbReference type="AlphaFoldDB" id="V2TM84"/>
<evidence type="ECO:0000259" key="4">
    <source>
        <dbReference type="PROSITE" id="PS01124"/>
    </source>
</evidence>
<comment type="caution">
    <text evidence="5">The sequence shown here is derived from an EMBL/GenBank/DDBJ whole genome shotgun (WGS) entry which is preliminary data.</text>
</comment>
<dbReference type="HOGENOM" id="CLU_000445_87_0_6"/>
<dbReference type="PROSITE" id="PS01124">
    <property type="entry name" value="HTH_ARAC_FAMILY_2"/>
    <property type="match status" value="1"/>
</dbReference>
<evidence type="ECO:0000313" key="6">
    <source>
        <dbReference type="Proteomes" id="UP000023785"/>
    </source>
</evidence>
<dbReference type="InterPro" id="IPR018060">
    <property type="entry name" value="HTH_AraC"/>
</dbReference>
<evidence type="ECO:0000256" key="2">
    <source>
        <dbReference type="ARBA" id="ARBA00023125"/>
    </source>
</evidence>
<dbReference type="PATRIC" id="fig|1392540.3.peg.2308"/>
<evidence type="ECO:0000256" key="3">
    <source>
        <dbReference type="ARBA" id="ARBA00023163"/>
    </source>
</evidence>
<dbReference type="GO" id="GO:0003700">
    <property type="term" value="F:DNA-binding transcription factor activity"/>
    <property type="evidence" value="ECO:0007669"/>
    <property type="project" value="InterPro"/>
</dbReference>
<dbReference type="InterPro" id="IPR011051">
    <property type="entry name" value="RmlC_Cupin_sf"/>
</dbReference>
<keyword evidence="2" id="KW-0238">DNA-binding</keyword>
<proteinExistence type="predicted"/>
<dbReference type="InterPro" id="IPR009057">
    <property type="entry name" value="Homeodomain-like_sf"/>
</dbReference>
<dbReference type="PROSITE" id="PS00041">
    <property type="entry name" value="HTH_ARAC_FAMILY_1"/>
    <property type="match status" value="1"/>
</dbReference>